<evidence type="ECO:0000256" key="9">
    <source>
        <dbReference type="ARBA" id="ARBA00023136"/>
    </source>
</evidence>
<accession>A0ABQ8FKQ9</accession>
<dbReference type="EMBL" id="JAFCIX010000053">
    <property type="protein sequence ID" value="KAH6599973.1"/>
    <property type="molecule type" value="Genomic_DNA"/>
</dbReference>
<dbReference type="SUPFAM" id="SSF81406">
    <property type="entry name" value="Mitochondrial cytochrome c oxidase subunit IV"/>
    <property type="match status" value="1"/>
</dbReference>
<organism evidence="10 11">
    <name type="scientific">Batrachochytrium salamandrivorans</name>
    <dbReference type="NCBI Taxonomy" id="1357716"/>
    <lineage>
        <taxon>Eukaryota</taxon>
        <taxon>Fungi</taxon>
        <taxon>Fungi incertae sedis</taxon>
        <taxon>Chytridiomycota</taxon>
        <taxon>Chytridiomycota incertae sedis</taxon>
        <taxon>Chytridiomycetes</taxon>
        <taxon>Rhizophydiales</taxon>
        <taxon>Rhizophydiales incertae sedis</taxon>
        <taxon>Batrachochytrium</taxon>
    </lineage>
</organism>
<comment type="caution">
    <text evidence="10">The sequence shown here is derived from an EMBL/GenBank/DDBJ whole genome shotgun (WGS) entry which is preliminary data.</text>
</comment>
<dbReference type="InterPro" id="IPR004203">
    <property type="entry name" value="Cyt_c_oxidase_su4_fam"/>
</dbReference>
<comment type="similarity">
    <text evidence="2">Belongs to the cytochrome c oxidase IV family.</text>
</comment>
<gene>
    <name evidence="10" type="ORF">BASA50_002657</name>
</gene>
<comment type="subcellular location">
    <subcellularLocation>
        <location evidence="1">Mitochondrion inner membrane</location>
        <topology evidence="1">Single-pass membrane protein</topology>
    </subcellularLocation>
</comment>
<keyword evidence="5" id="KW-0809">Transit peptide</keyword>
<dbReference type="InterPro" id="IPR036639">
    <property type="entry name" value="Cyt_c_oxidase_su4_sf"/>
</dbReference>
<evidence type="ECO:0000313" key="11">
    <source>
        <dbReference type="Proteomes" id="UP001648503"/>
    </source>
</evidence>
<evidence type="ECO:0000256" key="3">
    <source>
        <dbReference type="ARBA" id="ARBA00022692"/>
    </source>
</evidence>
<evidence type="ECO:0000256" key="4">
    <source>
        <dbReference type="ARBA" id="ARBA00022792"/>
    </source>
</evidence>
<evidence type="ECO:0000256" key="5">
    <source>
        <dbReference type="ARBA" id="ARBA00022946"/>
    </source>
</evidence>
<evidence type="ECO:0008006" key="12">
    <source>
        <dbReference type="Google" id="ProtNLM"/>
    </source>
</evidence>
<evidence type="ECO:0000313" key="10">
    <source>
        <dbReference type="EMBL" id="KAH6599973.1"/>
    </source>
</evidence>
<proteinExistence type="inferred from homology"/>
<dbReference type="Pfam" id="PF02936">
    <property type="entry name" value="COX4"/>
    <property type="match status" value="1"/>
</dbReference>
<dbReference type="PANTHER" id="PTHR10707:SF10">
    <property type="entry name" value="CYTOCHROME C OXIDASE SUBUNIT 4"/>
    <property type="match status" value="1"/>
</dbReference>
<keyword evidence="11" id="KW-1185">Reference proteome</keyword>
<reference evidence="10 11" key="1">
    <citation type="submission" date="2021-02" db="EMBL/GenBank/DDBJ databases">
        <title>Variation within the Batrachochytrium salamandrivorans European outbreak.</title>
        <authorList>
            <person name="Kelly M."/>
            <person name="Pasmans F."/>
            <person name="Shea T.P."/>
            <person name="Munoz J.F."/>
            <person name="Carranza S."/>
            <person name="Cuomo C.A."/>
            <person name="Martel A."/>
        </authorList>
    </citation>
    <scope>NUCLEOTIDE SEQUENCE [LARGE SCALE GENOMIC DNA]</scope>
    <source>
        <strain evidence="10 11">AMFP18/2</strain>
    </source>
</reference>
<keyword evidence="4" id="KW-0999">Mitochondrion inner membrane</keyword>
<evidence type="ECO:0000256" key="1">
    <source>
        <dbReference type="ARBA" id="ARBA00004434"/>
    </source>
</evidence>
<protein>
    <recommendedName>
        <fullName evidence="12">Cytochrome c oxidase subunit IV</fullName>
    </recommendedName>
</protein>
<keyword evidence="9" id="KW-0472">Membrane</keyword>
<evidence type="ECO:0000256" key="7">
    <source>
        <dbReference type="ARBA" id="ARBA00023002"/>
    </source>
</evidence>
<evidence type="ECO:0000256" key="2">
    <source>
        <dbReference type="ARBA" id="ARBA00008135"/>
    </source>
</evidence>
<evidence type="ECO:0000256" key="8">
    <source>
        <dbReference type="ARBA" id="ARBA00023128"/>
    </source>
</evidence>
<keyword evidence="3" id="KW-0812">Transmembrane</keyword>
<dbReference type="Gene3D" id="1.10.442.10">
    <property type="entry name" value="Cytochrome c oxidase subunit IV"/>
    <property type="match status" value="1"/>
</dbReference>
<keyword evidence="7" id="KW-0560">Oxidoreductase</keyword>
<name>A0ABQ8FKQ9_9FUNG</name>
<keyword evidence="6" id="KW-1133">Transmembrane helix</keyword>
<keyword evidence="8" id="KW-0496">Mitochondrion</keyword>
<sequence length="159" mass="17795">MFALRSAARQVQPALKRSFPQQRFSSSLAPHTLAHIEARWTKLPEAEQGVIADQLAELQKGDWKALTLEQKRAAYYIAYGPYGARAPSDPTLTIKVTSWVLAFCVAAGVTLMAWESTKTPPKTFSKEWKEAEDRLAIERKQNPFTGAYAKVLEAERKTA</sequence>
<evidence type="ECO:0000256" key="6">
    <source>
        <dbReference type="ARBA" id="ARBA00022989"/>
    </source>
</evidence>
<dbReference type="PANTHER" id="PTHR10707">
    <property type="entry name" value="CYTOCHROME C OXIDASE SUBUNIT IV"/>
    <property type="match status" value="1"/>
</dbReference>
<dbReference type="Proteomes" id="UP001648503">
    <property type="component" value="Unassembled WGS sequence"/>
</dbReference>